<evidence type="ECO:0000313" key="6">
    <source>
        <dbReference type="Proteomes" id="UP001501676"/>
    </source>
</evidence>
<keyword evidence="6" id="KW-1185">Reference proteome</keyword>
<evidence type="ECO:0000256" key="1">
    <source>
        <dbReference type="ARBA" id="ARBA00022630"/>
    </source>
</evidence>
<feature type="domain" description="FAD-dependent oxidoreductase 2 FAD-binding" evidence="3">
    <location>
        <begin position="113"/>
        <end position="217"/>
    </location>
</feature>
<name>A0ABP6SX77_9ACTN</name>
<sequence>MTAATDRPVEHVTADVLVVGGGAAGTWAALAASRAGRSVVLADKAYTGTSGAAAAGNADVWDAAADWDAQETEVGRRESLGDGLADRVWLERVVEEVRARLGEWEQVSGERTLPGSAHLRWQRSRLQRRGVRILDDSPVLELLVDADGAVAGARGVHRRNGGGYEVRAGAVVLATGGCGFEARSVGCDVNSGDGALFAVEVGADLSGTEFTAVHPVTSEPNPVLATAFSRWARFYRADGSPVPGTTGVRGRSVLAKAALTEPVYCRLDRADPRMRTALRLAQPAFFAPFDADGLNPFEDLFEAPVILEGTVRSSGGVLVRGDDCATGVPGLYVAGDVAARDHVFGATPGTGAENAAWAIASGSWAGAGAAAFAARQGDLHASRTVRPTGTAGLRPTGTPGAADDYRDVIRTVQAEVLPYDVGHLRDGDRLSASLAELDATWARVRASLDGVGADAVRARRAAALLAAARWLHGAALARTESRGVHQRSDFRALDPAQAHRISVGGLDQIWTRSGTAQPLRTVTTRLPVLAAAAQRL</sequence>
<comment type="caution">
    <text evidence="5">The sequence shown here is derived from an EMBL/GenBank/DDBJ whole genome shotgun (WGS) entry which is preliminary data.</text>
</comment>
<dbReference type="RefSeq" id="WP_345728781.1">
    <property type="nucleotide sequence ID" value="NZ_BAAAYN010000018.1"/>
</dbReference>
<evidence type="ECO:0000313" key="5">
    <source>
        <dbReference type="EMBL" id="GAA3387646.1"/>
    </source>
</evidence>
<organism evidence="5 6">
    <name type="scientific">Cryptosporangium minutisporangium</name>
    <dbReference type="NCBI Taxonomy" id="113569"/>
    <lineage>
        <taxon>Bacteria</taxon>
        <taxon>Bacillati</taxon>
        <taxon>Actinomycetota</taxon>
        <taxon>Actinomycetes</taxon>
        <taxon>Cryptosporangiales</taxon>
        <taxon>Cryptosporangiaceae</taxon>
        <taxon>Cryptosporangium</taxon>
    </lineage>
</organism>
<dbReference type="InterPro" id="IPR003953">
    <property type="entry name" value="FAD-dep_OxRdtase_2_FAD-bd"/>
</dbReference>
<reference evidence="6" key="1">
    <citation type="journal article" date="2019" name="Int. J. Syst. Evol. Microbiol.">
        <title>The Global Catalogue of Microorganisms (GCM) 10K type strain sequencing project: providing services to taxonomists for standard genome sequencing and annotation.</title>
        <authorList>
            <consortium name="The Broad Institute Genomics Platform"/>
            <consortium name="The Broad Institute Genome Sequencing Center for Infectious Disease"/>
            <person name="Wu L."/>
            <person name="Ma J."/>
        </authorList>
    </citation>
    <scope>NUCLEOTIDE SEQUENCE [LARGE SCALE GENOMIC DNA]</scope>
    <source>
        <strain evidence="6">JCM 9458</strain>
    </source>
</reference>
<dbReference type="SUPFAM" id="SSF46977">
    <property type="entry name" value="Succinate dehydrogenase/fumarate reductase flavoprotein C-terminal domain"/>
    <property type="match status" value="1"/>
</dbReference>
<keyword evidence="2" id="KW-0560">Oxidoreductase</keyword>
<evidence type="ECO:0000259" key="4">
    <source>
        <dbReference type="Pfam" id="PF02910"/>
    </source>
</evidence>
<proteinExistence type="predicted"/>
<evidence type="ECO:0000259" key="3">
    <source>
        <dbReference type="Pfam" id="PF00890"/>
    </source>
</evidence>
<dbReference type="InterPro" id="IPR036188">
    <property type="entry name" value="FAD/NAD-bd_sf"/>
</dbReference>
<keyword evidence="1" id="KW-0285">Flavoprotein</keyword>
<dbReference type="Gene3D" id="3.50.50.60">
    <property type="entry name" value="FAD/NAD(P)-binding domain"/>
    <property type="match status" value="2"/>
</dbReference>
<dbReference type="EMBL" id="BAAAYN010000018">
    <property type="protein sequence ID" value="GAA3387646.1"/>
    <property type="molecule type" value="Genomic_DNA"/>
</dbReference>
<dbReference type="Gene3D" id="1.20.58.100">
    <property type="entry name" value="Fumarate reductase/succinate dehydrogenase flavoprotein-like, C-terminal domain"/>
    <property type="match status" value="1"/>
</dbReference>
<gene>
    <name evidence="5" type="ORF">GCM10020369_30910</name>
</gene>
<dbReference type="Pfam" id="PF02910">
    <property type="entry name" value="Succ_DH_flav_C"/>
    <property type="match status" value="1"/>
</dbReference>
<evidence type="ECO:0000256" key="2">
    <source>
        <dbReference type="ARBA" id="ARBA00023002"/>
    </source>
</evidence>
<protein>
    <submittedName>
        <fullName evidence="5">FAD-binding protein</fullName>
    </submittedName>
</protein>
<dbReference type="PRINTS" id="PR00368">
    <property type="entry name" value="FADPNR"/>
</dbReference>
<dbReference type="SUPFAM" id="SSF51905">
    <property type="entry name" value="FAD/NAD(P)-binding domain"/>
    <property type="match status" value="1"/>
</dbReference>
<dbReference type="PANTHER" id="PTHR11632">
    <property type="entry name" value="SUCCINATE DEHYDROGENASE 2 FLAVOPROTEIN SUBUNIT"/>
    <property type="match status" value="1"/>
</dbReference>
<dbReference type="InterPro" id="IPR015939">
    <property type="entry name" value="Fum_Rdtase/Succ_DH_flav-like_C"/>
</dbReference>
<feature type="domain" description="Fumarate reductase/succinate dehydrogenase flavoprotein-like C-terminal" evidence="4">
    <location>
        <begin position="420"/>
        <end position="494"/>
    </location>
</feature>
<dbReference type="InterPro" id="IPR037099">
    <property type="entry name" value="Fum_R/Succ_DH_flav-like_C_sf"/>
</dbReference>
<dbReference type="Pfam" id="PF00890">
    <property type="entry name" value="FAD_binding_2"/>
    <property type="match status" value="1"/>
</dbReference>
<dbReference type="PANTHER" id="PTHR11632:SF51">
    <property type="entry name" value="SUCCINATE DEHYDROGENASE [UBIQUINONE] FLAVOPROTEIN SUBUNIT, MITOCHONDRIAL"/>
    <property type="match status" value="1"/>
</dbReference>
<dbReference type="InterPro" id="IPR030664">
    <property type="entry name" value="SdhA/FrdA/AprA"/>
</dbReference>
<accession>A0ABP6SX77</accession>
<dbReference type="PRINTS" id="PR00411">
    <property type="entry name" value="PNDRDTASEI"/>
</dbReference>
<dbReference type="Proteomes" id="UP001501676">
    <property type="component" value="Unassembled WGS sequence"/>
</dbReference>